<name>A0A7J6SFB7_PEROL</name>
<dbReference type="Gene3D" id="3.90.920.10">
    <property type="entry name" value="DNA primase, PRIM domain"/>
    <property type="match status" value="1"/>
</dbReference>
<proteinExistence type="predicted"/>
<reference evidence="1 2" key="1">
    <citation type="submission" date="2020-04" db="EMBL/GenBank/DDBJ databases">
        <title>Perkinsus olseni comparative genomics.</title>
        <authorList>
            <person name="Bogema D.R."/>
        </authorList>
    </citation>
    <scope>NUCLEOTIDE SEQUENCE [LARGE SCALE GENOMIC DNA]</scope>
    <source>
        <strain evidence="1 2">ATCC PRA-207</strain>
    </source>
</reference>
<protein>
    <submittedName>
        <fullName evidence="1">Uncharacterized protein</fullName>
    </submittedName>
</protein>
<keyword evidence="2" id="KW-1185">Reference proteome</keyword>
<gene>
    <name evidence="1" type="ORF">FOZ63_006540</name>
</gene>
<sequence>MAKVLVENNPGTANAAKPSEVTPEALRIYYERLFPSRDFCRWLSYREDGPGGKAADKGIVSPATGRRGSDFVLPLRVFVRILGLFRGECFACYGEFDAAF</sequence>
<accession>A0A7J6SFB7</accession>
<dbReference type="EMBL" id="JABANO010018587">
    <property type="protein sequence ID" value="KAF4731568.1"/>
    <property type="molecule type" value="Genomic_DNA"/>
</dbReference>
<dbReference type="Proteomes" id="UP000553632">
    <property type="component" value="Unassembled WGS sequence"/>
</dbReference>
<comment type="caution">
    <text evidence="1">The sequence shown here is derived from an EMBL/GenBank/DDBJ whole genome shotgun (WGS) entry which is preliminary data.</text>
</comment>
<evidence type="ECO:0000313" key="2">
    <source>
        <dbReference type="Proteomes" id="UP000553632"/>
    </source>
</evidence>
<organism evidence="1 2">
    <name type="scientific">Perkinsus olseni</name>
    <name type="common">Perkinsus atlanticus</name>
    <dbReference type="NCBI Taxonomy" id="32597"/>
    <lineage>
        <taxon>Eukaryota</taxon>
        <taxon>Sar</taxon>
        <taxon>Alveolata</taxon>
        <taxon>Perkinsozoa</taxon>
        <taxon>Perkinsea</taxon>
        <taxon>Perkinsida</taxon>
        <taxon>Perkinsidae</taxon>
        <taxon>Perkinsus</taxon>
    </lineage>
</organism>
<evidence type="ECO:0000313" key="1">
    <source>
        <dbReference type="EMBL" id="KAF4731568.1"/>
    </source>
</evidence>
<dbReference type="AlphaFoldDB" id="A0A7J6SFB7"/>